<gene>
    <name evidence="1" type="ORF">H8S08_07570</name>
</gene>
<reference evidence="1 2" key="1">
    <citation type="submission" date="2020-08" db="EMBL/GenBank/DDBJ databases">
        <title>Genome public.</title>
        <authorList>
            <person name="Liu C."/>
            <person name="Sun Q."/>
        </authorList>
    </citation>
    <scope>NUCLEOTIDE SEQUENCE [LARGE SCALE GENOMIC DNA]</scope>
    <source>
        <strain evidence="1 2">New-7</strain>
    </source>
</reference>
<dbReference type="PANTHER" id="PTHR35532:SF5">
    <property type="entry name" value="CARBOHYDRATE-BINDING DOMAIN-CONTAINING PROTEIN"/>
    <property type="match status" value="1"/>
</dbReference>
<comment type="caution">
    <text evidence="1">The sequence shown here is derived from an EMBL/GenBank/DDBJ whole genome shotgun (WGS) entry which is preliminary data.</text>
</comment>
<dbReference type="PROSITE" id="PS51257">
    <property type="entry name" value="PROKAR_LIPOPROTEIN"/>
    <property type="match status" value="1"/>
</dbReference>
<dbReference type="Gene3D" id="2.60.120.260">
    <property type="entry name" value="Galactose-binding domain-like"/>
    <property type="match status" value="2"/>
</dbReference>
<proteinExistence type="predicted"/>
<accession>A0ABR7CMI6</accession>
<organism evidence="1 2">
    <name type="scientific">Alistipes hominis</name>
    <dbReference type="NCBI Taxonomy" id="2763015"/>
    <lineage>
        <taxon>Bacteria</taxon>
        <taxon>Pseudomonadati</taxon>
        <taxon>Bacteroidota</taxon>
        <taxon>Bacteroidia</taxon>
        <taxon>Bacteroidales</taxon>
        <taxon>Rikenellaceae</taxon>
        <taxon>Alistipes</taxon>
    </lineage>
</organism>
<dbReference type="Proteomes" id="UP000636891">
    <property type="component" value="Unassembled WGS sequence"/>
</dbReference>
<evidence type="ECO:0000313" key="2">
    <source>
        <dbReference type="Proteomes" id="UP000636891"/>
    </source>
</evidence>
<keyword evidence="2" id="KW-1185">Reference proteome</keyword>
<dbReference type="EMBL" id="JACOOK010000003">
    <property type="protein sequence ID" value="MBC5616876.1"/>
    <property type="molecule type" value="Genomic_DNA"/>
</dbReference>
<dbReference type="RefSeq" id="WP_118656134.1">
    <property type="nucleotide sequence ID" value="NZ_JACOOK010000003.1"/>
</dbReference>
<protein>
    <submittedName>
        <fullName evidence="1">Transglutaminase domain-containing protein</fullName>
    </submittedName>
</protein>
<sequence>MTKHIICTTLIVVLSLISCRDSEKQLQKSLEQAGFNRMEFEKVLVHYQSDPQKLKAAKFLISNMKNKCSIDSTSIMSVQPYYDALINYLKNHGDYGPTMMYYLCDSIKNKTAGSPSPTPLYNYDLQILTSDFLISHIDNSFEAWQNNPQTRNIGFSDFCKFILPYKCDNTFWADVFPYLFGCYKHIADTLKTESFIQIGKSIDKQIKHNFRQDGIFLLQYPFLQPTTKYNYTMARLGSCAEANYTVISTLRSLGIPAAFNLIPYWGNSNAAHSWTEIIGDEPSKYYDNQQTQYDGPQSIIISDMFWFNRHFDFFDGIPENVSIRWCRTVPKVFRENYAIQKDNLANISGFINIPEFFNNPGLEDISDKYIECTDVKIRLDKDSVDKRFAYLCCYVPETYSWTPVAWGKIKSNGTVRFEKMGKNIVYMPAYYRNGQIVPAASPFLLDAKGEIVPLEASQETEPEAVFYSKVPYRSHILYYALDMLNCCFQVADKADMSDTATIHRIGKLPHYGQEIEIENAQPGRYGIYSFPAGRHGFISDIEFYGPDENGNETKLVGKPIGNPGIYGNGLCELFDGSRITYYAQDPSRGINYVGMDFGKPVKITRIVYYPHTDDNGVVPDELYELFYWGSGGWVSLGRQTGRNDKTLVYKDIPKNALMRLHDITTGNENRIFIYKDSKQIFY</sequence>
<evidence type="ECO:0000313" key="1">
    <source>
        <dbReference type="EMBL" id="MBC5616876.1"/>
    </source>
</evidence>
<dbReference type="PANTHER" id="PTHR35532">
    <property type="entry name" value="SIMILAR TO POLYHYDROXYALKANOATE DEPOLYMERASE"/>
    <property type="match status" value="1"/>
</dbReference>
<name>A0ABR7CMI6_9BACT</name>